<dbReference type="GeneID" id="111742745"/>
<accession>A0A6P6CNI2</accession>
<reference evidence="2" key="1">
    <citation type="submission" date="2025-08" db="UniProtKB">
        <authorList>
            <consortium name="RefSeq"/>
        </authorList>
    </citation>
    <scope>IDENTIFICATION</scope>
    <source>
        <tissue evidence="2">Kidney</tissue>
    </source>
</reference>
<gene>
    <name evidence="2" type="primary">LOC111742745</name>
</gene>
<dbReference type="AlphaFoldDB" id="A0A6P6CNI2"/>
<dbReference type="RefSeq" id="XP_023389086.1">
    <property type="nucleotide sequence ID" value="XM_023533318.1"/>
</dbReference>
<protein>
    <submittedName>
        <fullName evidence="2">Uncharacterized protein LOC111742745</fullName>
    </submittedName>
</protein>
<sequence>MPKPGLARGFQRGYWTERHVLDPHVRAGDRGGRCPEVSGVLQARNSSFVPTPSHAGGICRVRVWSWLRLGTSWPCPLRSSWGSGPPACSPSRPVAGGRDFQAGLRFRIKSGPEKGSGWSGGEGWRGGLAAGLIPAANLLLLPSAVTGLDIPQPPKSLSYPSPSPGGRHSLHFMDEEIETQSPSYLFLIHRKRCRLGMWPVWTLTPSAPVQTAGPQRPRRPPVLSEPCSALSAGSLCFSELALSWSLGQDSPLETSHSCSSFLSSCSSVPWAAGALAPGGKRLFEVTFQPQLILQSLIHGGPLFQEVREAAPFLWTPIGLLVHSSNIRGGREGYSCRLPTPYVLSSF</sequence>
<proteinExistence type="predicted"/>
<evidence type="ECO:0000313" key="1">
    <source>
        <dbReference type="Proteomes" id="UP000515202"/>
    </source>
</evidence>
<name>A0A6P6CNI2_PTEVA</name>
<dbReference type="KEGG" id="pvp:111742745"/>
<dbReference type="Proteomes" id="UP000515202">
    <property type="component" value="Unplaced"/>
</dbReference>
<evidence type="ECO:0000313" key="2">
    <source>
        <dbReference type="RefSeq" id="XP_023389086.1"/>
    </source>
</evidence>
<keyword evidence="1" id="KW-1185">Reference proteome</keyword>
<organism evidence="1 2">
    <name type="scientific">Pteropus vampyrus</name>
    <name type="common">Large flying fox</name>
    <dbReference type="NCBI Taxonomy" id="132908"/>
    <lineage>
        <taxon>Eukaryota</taxon>
        <taxon>Metazoa</taxon>
        <taxon>Chordata</taxon>
        <taxon>Craniata</taxon>
        <taxon>Vertebrata</taxon>
        <taxon>Euteleostomi</taxon>
        <taxon>Mammalia</taxon>
        <taxon>Eutheria</taxon>
        <taxon>Laurasiatheria</taxon>
        <taxon>Chiroptera</taxon>
        <taxon>Yinpterochiroptera</taxon>
        <taxon>Pteropodoidea</taxon>
        <taxon>Pteropodidae</taxon>
        <taxon>Pteropodinae</taxon>
        <taxon>Pteropus</taxon>
    </lineage>
</organism>